<feature type="signal peptide" evidence="1">
    <location>
        <begin position="1"/>
        <end position="18"/>
    </location>
</feature>
<keyword evidence="1" id="KW-0732">Signal</keyword>
<dbReference type="KEGG" id="senf:GJR95_41055"/>
<protein>
    <recommendedName>
        <fullName evidence="4">Outer membrane beta-barrel protein</fullName>
    </recommendedName>
</protein>
<sequence length="203" mass="22401">MRKTLLLCLLGYSWLCQAQHETPLNRAFESPLPFSRNAWLAGFQVGYSKGTYGNEQYSATQAYGGYFVADKVALGLAATWGRERFGAVQDVAISAGPLVRYQFTRSRFSPFIVGAYQFGQATVSGLKSRPTTHNVSTTADSQDRPIQSRYVGLGLSVRVVGACRLDLLLTWQDKAGAAELGQTGRYNLLQAQIGVNYLMNRKR</sequence>
<keyword evidence="3" id="KW-1185">Reference proteome</keyword>
<accession>A0A6P1W6S2</accession>
<evidence type="ECO:0000313" key="3">
    <source>
        <dbReference type="Proteomes" id="UP000464577"/>
    </source>
</evidence>
<dbReference type="SUPFAM" id="SSF56925">
    <property type="entry name" value="OMPA-like"/>
    <property type="match status" value="1"/>
</dbReference>
<dbReference type="RefSeq" id="WP_162391427.1">
    <property type="nucleotide sequence ID" value="NZ_CP045997.1"/>
</dbReference>
<dbReference type="InterPro" id="IPR011250">
    <property type="entry name" value="OMP/PagP_B-barrel"/>
</dbReference>
<evidence type="ECO:0000256" key="1">
    <source>
        <dbReference type="SAM" id="SignalP"/>
    </source>
</evidence>
<name>A0A6P1W6S2_9BACT</name>
<proteinExistence type="predicted"/>
<evidence type="ECO:0008006" key="4">
    <source>
        <dbReference type="Google" id="ProtNLM"/>
    </source>
</evidence>
<gene>
    <name evidence="2" type="ORF">GJR95_41055</name>
</gene>
<dbReference type="AlphaFoldDB" id="A0A6P1W6S2"/>
<reference evidence="2 3" key="1">
    <citation type="submission" date="2019-11" db="EMBL/GenBank/DDBJ databases">
        <title>Spirosoma endbachense sp. nov., isolated from a natural salt meadow.</title>
        <authorList>
            <person name="Rojas J."/>
            <person name="Ambika Manirajan B."/>
            <person name="Ratering S."/>
            <person name="Suarez C."/>
            <person name="Geissler-Plaum R."/>
            <person name="Schnell S."/>
        </authorList>
    </citation>
    <scope>NUCLEOTIDE SEQUENCE [LARGE SCALE GENOMIC DNA]</scope>
    <source>
        <strain evidence="2 3">I-24</strain>
    </source>
</reference>
<evidence type="ECO:0000313" key="2">
    <source>
        <dbReference type="EMBL" id="QHW01034.1"/>
    </source>
</evidence>
<dbReference type="EMBL" id="CP045997">
    <property type="protein sequence ID" value="QHW01034.1"/>
    <property type="molecule type" value="Genomic_DNA"/>
</dbReference>
<dbReference type="Proteomes" id="UP000464577">
    <property type="component" value="Chromosome"/>
</dbReference>
<organism evidence="2 3">
    <name type="scientific">Spirosoma endbachense</name>
    <dbReference type="NCBI Taxonomy" id="2666025"/>
    <lineage>
        <taxon>Bacteria</taxon>
        <taxon>Pseudomonadati</taxon>
        <taxon>Bacteroidota</taxon>
        <taxon>Cytophagia</taxon>
        <taxon>Cytophagales</taxon>
        <taxon>Cytophagaceae</taxon>
        <taxon>Spirosoma</taxon>
    </lineage>
</organism>
<feature type="chain" id="PRO_5026910258" description="Outer membrane beta-barrel protein" evidence="1">
    <location>
        <begin position="19"/>
        <end position="203"/>
    </location>
</feature>